<dbReference type="PANTHER" id="PTHR48081:SF8">
    <property type="entry name" value="ALPHA_BETA HYDROLASE FOLD-3 DOMAIN-CONTAINING PROTEIN-RELATED"/>
    <property type="match status" value="1"/>
</dbReference>
<keyword evidence="1" id="KW-0378">Hydrolase</keyword>
<gene>
    <name evidence="3" type="ORF">FHETE_7787</name>
</gene>
<dbReference type="PANTHER" id="PTHR48081">
    <property type="entry name" value="AB HYDROLASE SUPERFAMILY PROTEIN C4A8.06C"/>
    <property type="match status" value="1"/>
</dbReference>
<evidence type="ECO:0000256" key="1">
    <source>
        <dbReference type="ARBA" id="ARBA00022801"/>
    </source>
</evidence>
<evidence type="ECO:0000313" key="4">
    <source>
        <dbReference type="Proteomes" id="UP000567885"/>
    </source>
</evidence>
<accession>A0A8H5T101</accession>
<comment type="caution">
    <text evidence="3">The sequence shown here is derived from an EMBL/GenBank/DDBJ whole genome shotgun (WGS) entry which is preliminary data.</text>
</comment>
<dbReference type="Pfam" id="PF07859">
    <property type="entry name" value="Abhydrolase_3"/>
    <property type="match status" value="1"/>
</dbReference>
<dbReference type="OrthoDB" id="408631at2759"/>
<feature type="domain" description="Alpha/beta hydrolase fold-3" evidence="2">
    <location>
        <begin position="88"/>
        <end position="298"/>
    </location>
</feature>
<proteinExistence type="predicted"/>
<keyword evidence="4" id="KW-1185">Reference proteome</keyword>
<dbReference type="InterPro" id="IPR029058">
    <property type="entry name" value="AB_hydrolase_fold"/>
</dbReference>
<dbReference type="Gene3D" id="3.40.50.1820">
    <property type="entry name" value="alpha/beta hydrolase"/>
    <property type="match status" value="1"/>
</dbReference>
<organism evidence="3 4">
    <name type="scientific">Fusarium heterosporum</name>
    <dbReference type="NCBI Taxonomy" id="42747"/>
    <lineage>
        <taxon>Eukaryota</taxon>
        <taxon>Fungi</taxon>
        <taxon>Dikarya</taxon>
        <taxon>Ascomycota</taxon>
        <taxon>Pezizomycotina</taxon>
        <taxon>Sordariomycetes</taxon>
        <taxon>Hypocreomycetidae</taxon>
        <taxon>Hypocreales</taxon>
        <taxon>Nectriaceae</taxon>
        <taxon>Fusarium</taxon>
        <taxon>Fusarium heterosporum species complex</taxon>
    </lineage>
</organism>
<evidence type="ECO:0000259" key="2">
    <source>
        <dbReference type="Pfam" id="PF07859"/>
    </source>
</evidence>
<dbReference type="GO" id="GO:0016787">
    <property type="term" value="F:hydrolase activity"/>
    <property type="evidence" value="ECO:0007669"/>
    <property type="project" value="UniProtKB-KW"/>
</dbReference>
<dbReference type="SUPFAM" id="SSF53474">
    <property type="entry name" value="alpha/beta-Hydrolases"/>
    <property type="match status" value="1"/>
</dbReference>
<sequence>MTGLKYDPEYLKAIEPLLSGPKPEPAKTVMEIRENTNAVIRRVIGAFPYPSNVEETVYTIKTYDGAEIEVTRFVSREILASNKPTPAVVYFHGGAYVACSVQLFARQIAGFANRYQLPFFAVSYRLAPEHPAPAGVEDGYAAVQYLIKSAPELNIDPTKIILYGDSAGGGIAAGVVLMARDRSLEPPIAKQLLVYPMLDDRYHVEKGNPVLEFMVWGPDAAKLVWDSYALKVRDSGDEQALSYAIPARAANLKGLPSTYIDVGSLDLFRDDNLDYAKRLLNDNVEVEFHLWPGLPHGFDGITSLSWYDRAQESRFDALKRA</sequence>
<dbReference type="EMBL" id="JAAGWQ010000159">
    <property type="protein sequence ID" value="KAF5662681.1"/>
    <property type="molecule type" value="Genomic_DNA"/>
</dbReference>
<dbReference type="InterPro" id="IPR013094">
    <property type="entry name" value="AB_hydrolase_3"/>
</dbReference>
<dbReference type="Proteomes" id="UP000567885">
    <property type="component" value="Unassembled WGS sequence"/>
</dbReference>
<evidence type="ECO:0000313" key="3">
    <source>
        <dbReference type="EMBL" id="KAF5662681.1"/>
    </source>
</evidence>
<name>A0A8H5T101_FUSHE</name>
<dbReference type="InterPro" id="IPR050300">
    <property type="entry name" value="GDXG_lipolytic_enzyme"/>
</dbReference>
<dbReference type="AlphaFoldDB" id="A0A8H5T101"/>
<reference evidence="3 4" key="1">
    <citation type="submission" date="2020-05" db="EMBL/GenBank/DDBJ databases">
        <title>Identification and distribution of gene clusters putatively required for synthesis of sphingolipid metabolism inhibitors in phylogenetically diverse species of the filamentous fungus Fusarium.</title>
        <authorList>
            <person name="Kim H.-S."/>
            <person name="Busman M."/>
            <person name="Brown D.W."/>
            <person name="Divon H."/>
            <person name="Uhlig S."/>
            <person name="Proctor R.H."/>
        </authorList>
    </citation>
    <scope>NUCLEOTIDE SEQUENCE [LARGE SCALE GENOMIC DNA]</scope>
    <source>
        <strain evidence="3 4">NRRL 20693</strain>
    </source>
</reference>
<protein>
    <submittedName>
        <fullName evidence="3">Lipase esterase</fullName>
    </submittedName>
</protein>